<evidence type="ECO:0000313" key="2">
    <source>
        <dbReference type="Proteomes" id="UP000007735"/>
    </source>
</evidence>
<dbReference type="PATRIC" id="fig|380.5.peg.2888"/>
<gene>
    <name evidence="1" type="ordered locus">SFHH103_02717</name>
</gene>
<dbReference type="EMBL" id="HE616890">
    <property type="protein sequence ID" value="CCE97212.1"/>
    <property type="molecule type" value="Genomic_DNA"/>
</dbReference>
<protein>
    <submittedName>
        <fullName evidence="1">Uncharacterized protein</fullName>
    </submittedName>
</protein>
<dbReference type="STRING" id="1117943.SFHH103_02717"/>
<organism evidence="1 2">
    <name type="scientific">Sinorhizobium fredii (strain HH103)</name>
    <dbReference type="NCBI Taxonomy" id="1117943"/>
    <lineage>
        <taxon>Bacteria</taxon>
        <taxon>Pseudomonadati</taxon>
        <taxon>Pseudomonadota</taxon>
        <taxon>Alphaproteobacteria</taxon>
        <taxon>Hyphomicrobiales</taxon>
        <taxon>Rhizobiaceae</taxon>
        <taxon>Sinorhizobium/Ensifer group</taxon>
        <taxon>Sinorhizobium</taxon>
    </lineage>
</organism>
<name>G9ABC1_SINF1</name>
<reference evidence="1 2" key="1">
    <citation type="journal article" date="2012" name="J. Bacteriol.">
        <title>Genome sequence of the soybean symbiont Sinorhizobium fredii HH103.</title>
        <authorList>
            <person name="Weidner S."/>
            <person name="Becker A."/>
            <person name="Bonilla I."/>
            <person name="Jaenicke S."/>
            <person name="Lloret J."/>
            <person name="Margaret I."/>
            <person name="Puhler A."/>
            <person name="Ruiz-Sainz J.E."/>
            <person name="Schneiker-Bekel S."/>
            <person name="Szczepanowski R."/>
            <person name="Vinardell J.M."/>
            <person name="Zehner S."/>
            <person name="Gottfert M."/>
        </authorList>
    </citation>
    <scope>NUCLEOTIDE SEQUENCE [LARGE SCALE GENOMIC DNA]</scope>
    <source>
        <strain evidence="1 2">HH103</strain>
    </source>
</reference>
<sequence length="170" mass="19032">MQLTSGWLERLAEALDVSELELWGGFTLKDIYANGLVFSGGRVEPVAPEDHHYSTYLSPLGDMSSKWLHVEDDSFLPFFGAGDLLQFSIIPVDDIEKGDVLNGRLCMYALDGSDEVNIGTMERRHEDGTIDLRSLNGRQMKNAVVRVIWYLSGYQPNWGVVSHIPEDIAD</sequence>
<dbReference type="Proteomes" id="UP000007735">
    <property type="component" value="Chromosome"/>
</dbReference>
<proteinExistence type="predicted"/>
<evidence type="ECO:0000313" key="1">
    <source>
        <dbReference type="EMBL" id="CCE97212.1"/>
    </source>
</evidence>
<dbReference type="AlphaFoldDB" id="G9ABC1"/>
<accession>G9ABC1</accession>
<dbReference type="HOGENOM" id="CLU_1569439_0_0_5"/>
<dbReference type="KEGG" id="sfh:SFHH103_02717"/>